<keyword evidence="2" id="KW-1185">Reference proteome</keyword>
<evidence type="ECO:0000313" key="2">
    <source>
        <dbReference type="Proteomes" id="UP001202328"/>
    </source>
</evidence>
<reference evidence="1" key="1">
    <citation type="submission" date="2022-04" db="EMBL/GenBank/DDBJ databases">
        <title>A functionally conserved STORR gene fusion in Papaver species that diverged 16.8 million years ago.</title>
        <authorList>
            <person name="Catania T."/>
        </authorList>
    </citation>
    <scope>NUCLEOTIDE SEQUENCE</scope>
    <source>
        <strain evidence="1">S-188037</strain>
    </source>
</reference>
<gene>
    <name evidence="1" type="ORF">MKW98_009002</name>
</gene>
<protein>
    <submittedName>
        <fullName evidence="1">Uncharacterized protein</fullName>
    </submittedName>
</protein>
<sequence length="67" mass="7553">MSLNNEVQKIISHTTAELYLLEEEFGLAKVLGSELLLSAEGRSRVLRLSRINVDGHDLGYWAIHELC</sequence>
<dbReference type="Proteomes" id="UP001202328">
    <property type="component" value="Unassembled WGS sequence"/>
</dbReference>
<evidence type="ECO:0000313" key="1">
    <source>
        <dbReference type="EMBL" id="KAI3838051.1"/>
    </source>
</evidence>
<name>A0AAD4RX29_9MAGN</name>
<proteinExistence type="predicted"/>
<organism evidence="1 2">
    <name type="scientific">Papaver atlanticum</name>
    <dbReference type="NCBI Taxonomy" id="357466"/>
    <lineage>
        <taxon>Eukaryota</taxon>
        <taxon>Viridiplantae</taxon>
        <taxon>Streptophyta</taxon>
        <taxon>Embryophyta</taxon>
        <taxon>Tracheophyta</taxon>
        <taxon>Spermatophyta</taxon>
        <taxon>Magnoliopsida</taxon>
        <taxon>Ranunculales</taxon>
        <taxon>Papaveraceae</taxon>
        <taxon>Papaveroideae</taxon>
        <taxon>Papaver</taxon>
    </lineage>
</organism>
<accession>A0AAD4RX29</accession>
<dbReference type="EMBL" id="JAJJMB010017528">
    <property type="protein sequence ID" value="KAI3838051.1"/>
    <property type="molecule type" value="Genomic_DNA"/>
</dbReference>
<comment type="caution">
    <text evidence="1">The sequence shown here is derived from an EMBL/GenBank/DDBJ whole genome shotgun (WGS) entry which is preliminary data.</text>
</comment>
<dbReference type="AlphaFoldDB" id="A0AAD4RX29"/>